<protein>
    <submittedName>
        <fullName evidence="1">Uncharacterized protein</fullName>
    </submittedName>
</protein>
<sequence length="45" mass="5187">MNAARLLSCWRIKVSGRCSQGIRKSLSLPLIQSHCFLYRLLPVDR</sequence>
<organism evidence="1">
    <name type="scientific">Anguilla anguilla</name>
    <name type="common">European freshwater eel</name>
    <name type="synonym">Muraena anguilla</name>
    <dbReference type="NCBI Taxonomy" id="7936"/>
    <lineage>
        <taxon>Eukaryota</taxon>
        <taxon>Metazoa</taxon>
        <taxon>Chordata</taxon>
        <taxon>Craniata</taxon>
        <taxon>Vertebrata</taxon>
        <taxon>Euteleostomi</taxon>
        <taxon>Actinopterygii</taxon>
        <taxon>Neopterygii</taxon>
        <taxon>Teleostei</taxon>
        <taxon>Anguilliformes</taxon>
        <taxon>Anguillidae</taxon>
        <taxon>Anguilla</taxon>
    </lineage>
</organism>
<reference evidence="1" key="2">
    <citation type="journal article" date="2015" name="Fish Shellfish Immunol.">
        <title>Early steps in the European eel (Anguilla anguilla)-Vibrio vulnificus interaction in the gills: Role of the RtxA13 toxin.</title>
        <authorList>
            <person name="Callol A."/>
            <person name="Pajuelo D."/>
            <person name="Ebbesson L."/>
            <person name="Teles M."/>
            <person name="MacKenzie S."/>
            <person name="Amaro C."/>
        </authorList>
    </citation>
    <scope>NUCLEOTIDE SEQUENCE</scope>
</reference>
<evidence type="ECO:0000313" key="1">
    <source>
        <dbReference type="EMBL" id="JAH00366.1"/>
    </source>
</evidence>
<accession>A0A0E9P6W9</accession>
<dbReference type="EMBL" id="GBXM01108211">
    <property type="protein sequence ID" value="JAH00366.1"/>
    <property type="molecule type" value="Transcribed_RNA"/>
</dbReference>
<name>A0A0E9P6W9_ANGAN</name>
<reference evidence="1" key="1">
    <citation type="submission" date="2014-11" db="EMBL/GenBank/DDBJ databases">
        <authorList>
            <person name="Amaro Gonzalez C."/>
        </authorList>
    </citation>
    <scope>NUCLEOTIDE SEQUENCE</scope>
</reference>
<proteinExistence type="predicted"/>
<dbReference type="AlphaFoldDB" id="A0A0E9P6W9"/>